<feature type="transmembrane region" description="Helical" evidence="2">
    <location>
        <begin position="365"/>
        <end position="387"/>
    </location>
</feature>
<dbReference type="OrthoDB" id="2190685at2759"/>
<evidence type="ECO:0000256" key="1">
    <source>
        <dbReference type="PROSITE-ProRule" id="PRU00042"/>
    </source>
</evidence>
<organism evidence="4 5">
    <name type="scientific">Anncaliia algerae PRA339</name>
    <dbReference type="NCBI Taxonomy" id="1288291"/>
    <lineage>
        <taxon>Eukaryota</taxon>
        <taxon>Fungi</taxon>
        <taxon>Fungi incertae sedis</taxon>
        <taxon>Microsporidia</taxon>
        <taxon>Tubulinosematoidea</taxon>
        <taxon>Tubulinosematidae</taxon>
        <taxon>Anncaliia</taxon>
    </lineage>
</organism>
<gene>
    <name evidence="4" type="ORF">H312_00353</name>
</gene>
<feature type="transmembrane region" description="Helical" evidence="2">
    <location>
        <begin position="393"/>
        <end position="411"/>
    </location>
</feature>
<sequence>MTRIYKKISKHVIIFIQNIIDNLNYLFSYKIIKIITIWPVCFCCFSYKKREFMFYVVPKIHSDTKTMKNSNKHINSTIIFIRYTCSVCCDLFLSSTFLFIKYIEHTEEQPTVYLYLIFSIPTIINYVSKIIISSRKIHNSSNSVMVSLLTLLSAFIIMVFCSFEEFILEKFIFYGLICICIFNIINSVVICLHEKVINIPVERNFDSLRNRLHKIFVEEVPNYSFAWYLSIFKNEGLKPYFYITSILFIIDTIIICIFNMLKSDIFLNEVENIEEKNIYSRNVLATLFILKIFGEVNETFLYFTLASKLREHGHLIYFFSAQFLLKIGYKKIDLSMLKKFTLLKTLLCISSLVIVSNIKLLNRKIFSLIILTLNGITNQIAFATYDYCTDSEFIINLAEFSIFILITLYLLSYKLIMSCDSLSDLIFMSNVRL</sequence>
<keyword evidence="1" id="KW-0479">Metal-binding</keyword>
<feature type="transmembrane region" description="Helical" evidence="2">
    <location>
        <begin position="80"/>
        <end position="100"/>
    </location>
</feature>
<dbReference type="Proteomes" id="UP000030655">
    <property type="component" value="Unassembled WGS sequence"/>
</dbReference>
<keyword evidence="1" id="KW-0863">Zinc-finger</keyword>
<evidence type="ECO:0000259" key="3">
    <source>
        <dbReference type="PROSITE" id="PS50157"/>
    </source>
</evidence>
<feature type="domain" description="C2H2-type" evidence="3">
    <location>
        <begin position="83"/>
        <end position="110"/>
    </location>
</feature>
<dbReference type="InterPro" id="IPR013087">
    <property type="entry name" value="Znf_C2H2_type"/>
</dbReference>
<dbReference type="PROSITE" id="PS50157">
    <property type="entry name" value="ZINC_FINGER_C2H2_2"/>
    <property type="match status" value="1"/>
</dbReference>
<dbReference type="HOGENOM" id="CLU_725561_0_0_1"/>
<keyword evidence="2" id="KW-0472">Membrane</keyword>
<evidence type="ECO:0000313" key="5">
    <source>
        <dbReference type="Proteomes" id="UP000030655"/>
    </source>
</evidence>
<feature type="transmembrane region" description="Helical" evidence="2">
    <location>
        <begin position="144"/>
        <end position="165"/>
    </location>
</feature>
<protein>
    <recommendedName>
        <fullName evidence="3">C2H2-type domain-containing protein</fullName>
    </recommendedName>
</protein>
<evidence type="ECO:0000256" key="2">
    <source>
        <dbReference type="SAM" id="Phobius"/>
    </source>
</evidence>
<accession>A0A059F545</accession>
<feature type="transmembrane region" description="Helical" evidence="2">
    <location>
        <begin position="112"/>
        <end position="132"/>
    </location>
</feature>
<keyword evidence="2" id="KW-0812">Transmembrane</keyword>
<feature type="transmembrane region" description="Helical" evidence="2">
    <location>
        <begin position="341"/>
        <end position="358"/>
    </location>
</feature>
<dbReference type="EMBL" id="KK365131">
    <property type="protein sequence ID" value="KCZ82330.1"/>
    <property type="molecule type" value="Genomic_DNA"/>
</dbReference>
<evidence type="ECO:0000313" key="4">
    <source>
        <dbReference type="EMBL" id="KCZ82330.1"/>
    </source>
</evidence>
<proteinExistence type="predicted"/>
<feature type="transmembrane region" description="Helical" evidence="2">
    <location>
        <begin position="171"/>
        <end position="193"/>
    </location>
</feature>
<dbReference type="GO" id="GO:0008270">
    <property type="term" value="F:zinc ion binding"/>
    <property type="evidence" value="ECO:0007669"/>
    <property type="project" value="UniProtKB-KW"/>
</dbReference>
<dbReference type="VEuPathDB" id="MicrosporidiaDB:H312_00353"/>
<reference evidence="5" key="1">
    <citation type="submission" date="2013-02" db="EMBL/GenBank/DDBJ databases">
        <authorList>
            <consortium name="The Broad Institute Genome Sequencing Platform"/>
            <person name="Cuomo C."/>
            <person name="Becnel J."/>
            <person name="Sanscrainte N."/>
            <person name="Walker B."/>
            <person name="Young S.K."/>
            <person name="Zeng Q."/>
            <person name="Gargeya S."/>
            <person name="Fitzgerald M."/>
            <person name="Haas B."/>
            <person name="Abouelleil A."/>
            <person name="Alvarado L."/>
            <person name="Arachchi H.M."/>
            <person name="Berlin A.M."/>
            <person name="Chapman S.B."/>
            <person name="Dewar J."/>
            <person name="Goldberg J."/>
            <person name="Griggs A."/>
            <person name="Gujja S."/>
            <person name="Hansen M."/>
            <person name="Howarth C."/>
            <person name="Imamovic A."/>
            <person name="Larimer J."/>
            <person name="McCowan C."/>
            <person name="Murphy C."/>
            <person name="Neiman D."/>
            <person name="Pearson M."/>
            <person name="Priest M."/>
            <person name="Roberts A."/>
            <person name="Saif S."/>
            <person name="Shea T."/>
            <person name="Sisk P."/>
            <person name="Sykes S."/>
            <person name="Wortman J."/>
            <person name="Nusbaum C."/>
            <person name="Birren B."/>
        </authorList>
    </citation>
    <scope>NUCLEOTIDE SEQUENCE [LARGE SCALE GENOMIC DNA]</scope>
    <source>
        <strain evidence="5">PRA339</strain>
    </source>
</reference>
<keyword evidence="1" id="KW-0862">Zinc</keyword>
<keyword evidence="5" id="KW-1185">Reference proteome</keyword>
<reference evidence="4 5" key="2">
    <citation type="submission" date="2014-03" db="EMBL/GenBank/DDBJ databases">
        <title>The Genome Sequence of Anncaliia algerae insect isolate PRA339.</title>
        <authorList>
            <consortium name="The Broad Institute Genome Sequencing Platform"/>
            <consortium name="The Broad Institute Genome Sequencing Center for Infectious Disease"/>
            <person name="Cuomo C."/>
            <person name="Becnel J."/>
            <person name="Sanscrainte N."/>
            <person name="Walker B."/>
            <person name="Young S.K."/>
            <person name="Zeng Q."/>
            <person name="Gargeya S."/>
            <person name="Fitzgerald M."/>
            <person name="Haas B."/>
            <person name="Abouelleil A."/>
            <person name="Alvarado L."/>
            <person name="Arachchi H.M."/>
            <person name="Berlin A.M."/>
            <person name="Chapman S.B."/>
            <person name="Dewar J."/>
            <person name="Goldberg J."/>
            <person name="Griggs A."/>
            <person name="Gujja S."/>
            <person name="Hansen M."/>
            <person name="Howarth C."/>
            <person name="Imamovic A."/>
            <person name="Larimer J."/>
            <person name="McCowan C."/>
            <person name="Murphy C."/>
            <person name="Neiman D."/>
            <person name="Pearson M."/>
            <person name="Priest M."/>
            <person name="Roberts A."/>
            <person name="Saif S."/>
            <person name="Shea T."/>
            <person name="Sisk P."/>
            <person name="Sykes S."/>
            <person name="Wortman J."/>
            <person name="Nusbaum C."/>
            <person name="Birren B."/>
        </authorList>
    </citation>
    <scope>NUCLEOTIDE SEQUENCE [LARGE SCALE GENOMIC DNA]</scope>
    <source>
        <strain evidence="4 5">PRA339</strain>
    </source>
</reference>
<keyword evidence="2" id="KW-1133">Transmembrane helix</keyword>
<name>A0A059F545_9MICR</name>
<feature type="transmembrane region" description="Helical" evidence="2">
    <location>
        <begin position="240"/>
        <end position="261"/>
    </location>
</feature>
<dbReference type="AlphaFoldDB" id="A0A059F545"/>